<proteinExistence type="predicted"/>
<keyword evidence="2" id="KW-1185">Reference proteome</keyword>
<dbReference type="Proteomes" id="UP000708208">
    <property type="component" value="Unassembled WGS sequence"/>
</dbReference>
<dbReference type="AlphaFoldDB" id="A0A8J2IZM9"/>
<gene>
    <name evidence="1" type="ORF">AFUS01_LOCUS989</name>
</gene>
<accession>A0A8J2IZM9</accession>
<feature type="non-terminal residue" evidence="1">
    <location>
        <position position="1"/>
    </location>
</feature>
<name>A0A8J2IZM9_9HEXA</name>
<sequence length="62" mass="7013">LIILGKEVAYFELIKIRIVLDTKTVLEGTLISQSVTRALIYFNRERSSCLVLEASGSKDIRE</sequence>
<evidence type="ECO:0000313" key="2">
    <source>
        <dbReference type="Proteomes" id="UP000708208"/>
    </source>
</evidence>
<comment type="caution">
    <text evidence="1">The sequence shown here is derived from an EMBL/GenBank/DDBJ whole genome shotgun (WGS) entry which is preliminary data.</text>
</comment>
<protein>
    <submittedName>
        <fullName evidence="1">Uncharacterized protein</fullName>
    </submittedName>
</protein>
<organism evidence="1 2">
    <name type="scientific">Allacma fusca</name>
    <dbReference type="NCBI Taxonomy" id="39272"/>
    <lineage>
        <taxon>Eukaryota</taxon>
        <taxon>Metazoa</taxon>
        <taxon>Ecdysozoa</taxon>
        <taxon>Arthropoda</taxon>
        <taxon>Hexapoda</taxon>
        <taxon>Collembola</taxon>
        <taxon>Symphypleona</taxon>
        <taxon>Sminthuridae</taxon>
        <taxon>Allacma</taxon>
    </lineage>
</organism>
<evidence type="ECO:0000313" key="1">
    <source>
        <dbReference type="EMBL" id="CAG7657650.1"/>
    </source>
</evidence>
<reference evidence="1" key="1">
    <citation type="submission" date="2021-06" db="EMBL/GenBank/DDBJ databases">
        <authorList>
            <person name="Hodson N. C."/>
            <person name="Mongue J. A."/>
            <person name="Jaron S. K."/>
        </authorList>
    </citation>
    <scope>NUCLEOTIDE SEQUENCE</scope>
</reference>
<dbReference type="EMBL" id="CAJVCH010005407">
    <property type="protein sequence ID" value="CAG7657650.1"/>
    <property type="molecule type" value="Genomic_DNA"/>
</dbReference>